<name>A0A836HUM9_9TRYP</name>
<gene>
    <name evidence="2" type="ORF">JKF63_01392</name>
</gene>
<reference evidence="2 3" key="1">
    <citation type="submission" date="2021-02" db="EMBL/GenBank/DDBJ databases">
        <title>Porcisia hertigi Genome sequencing and assembly.</title>
        <authorList>
            <person name="Almutairi H."/>
            <person name="Gatherer D."/>
        </authorList>
    </citation>
    <scope>NUCLEOTIDE SEQUENCE [LARGE SCALE GENOMIC DNA]</scope>
    <source>
        <strain evidence="2 3">C119</strain>
    </source>
</reference>
<keyword evidence="1" id="KW-0472">Membrane</keyword>
<evidence type="ECO:0000313" key="2">
    <source>
        <dbReference type="EMBL" id="KAG5492812.1"/>
    </source>
</evidence>
<feature type="transmembrane region" description="Helical" evidence="1">
    <location>
        <begin position="781"/>
        <end position="803"/>
    </location>
</feature>
<proteinExistence type="predicted"/>
<keyword evidence="3" id="KW-1185">Reference proteome</keyword>
<dbReference type="GeneID" id="94287516"/>
<dbReference type="Proteomes" id="UP000674318">
    <property type="component" value="Chromosome 35"/>
</dbReference>
<dbReference type="OrthoDB" id="276726at2759"/>
<sequence>MVFFTDDNAEKHLQSLLDYFDRVNYPFQPLSAETKEFFGRYFGGHGLVNFCDLVFGPYYEKYHGDDGEMCWMDYANRAPTKSLAVALLGLIHPSSSFISTLEALSIPSPTFAARLKKAWKNSTEVRSTAFHLLDLPLSALHPQFFKLMGEPADTSLYALPRSRCHPILLVPFWDPPVVTRKETSQQQVMTSLPCLPMGYFLFRLLIFGMKRVRRNSADYLAYRKNSTVATWMWHAKDVIYSTFKKKIPVDMPFYAQLLQSYIQIYVSAALPRHLSSKTSIADITWTTNDAVASVLILAPELLAHREVVQPLRELDRFPCKNTESLARILSVVPLYTRMVYAMSEESSSSPFMDSTAVTSQDYPVSSSSKAQCDIENIRKTLYRNCLVVLRECLLSLELEPHFKSAHFLYCLELWAVLMNPFEKQQKMAPPLYVAQHFESFGFLVVDVLNMIVKSSFVHSMTEASAKVLKKCFLLMSQDAVGTLLGEINLSQPSSHTVAEMLTRHFVLNWIGNDGVIQLPNLHGNTTCSLAARAYVALEGLITDDTTEIMRGELKEILSLMNCVFPRLAEFRDTWCPLEKASVNSCKAASIPTPTVVRPLTESEKSLFFRGGKGNQKVFSKGLRFPIRNRRVPGNHNGAFQTSFRNELPALLVFSRYLDGFIEAILEKYYSSVIPKCDNGHRLLLAYSKNYVCTHHTREPAIWECTICETVYGSCCRGLPCRANGERLAPTNMPGNDAQQCIACGQVVSEDSYIFSSQREGGSYFCPDCASRPFRPPSLRWIASYQTWSILGVLSLFCILISFLS</sequence>
<evidence type="ECO:0000256" key="1">
    <source>
        <dbReference type="SAM" id="Phobius"/>
    </source>
</evidence>
<dbReference type="EMBL" id="JAFJZO010000035">
    <property type="protein sequence ID" value="KAG5492812.1"/>
    <property type="molecule type" value="Genomic_DNA"/>
</dbReference>
<comment type="caution">
    <text evidence="2">The sequence shown here is derived from an EMBL/GenBank/DDBJ whole genome shotgun (WGS) entry which is preliminary data.</text>
</comment>
<keyword evidence="1" id="KW-1133">Transmembrane helix</keyword>
<dbReference type="AlphaFoldDB" id="A0A836HUM9"/>
<organism evidence="2 3">
    <name type="scientific">Porcisia hertigi</name>
    <dbReference type="NCBI Taxonomy" id="2761500"/>
    <lineage>
        <taxon>Eukaryota</taxon>
        <taxon>Discoba</taxon>
        <taxon>Euglenozoa</taxon>
        <taxon>Kinetoplastea</taxon>
        <taxon>Metakinetoplastina</taxon>
        <taxon>Trypanosomatida</taxon>
        <taxon>Trypanosomatidae</taxon>
        <taxon>Leishmaniinae</taxon>
        <taxon>Porcisia</taxon>
    </lineage>
</organism>
<keyword evidence="1" id="KW-0812">Transmembrane</keyword>
<protein>
    <submittedName>
        <fullName evidence="2">Uncharacterized protein</fullName>
    </submittedName>
</protein>
<dbReference type="RefSeq" id="XP_067753596.1">
    <property type="nucleotide sequence ID" value="XM_067897439.1"/>
</dbReference>
<accession>A0A836HUM9</accession>
<dbReference type="KEGG" id="phet:94287516"/>
<evidence type="ECO:0000313" key="3">
    <source>
        <dbReference type="Proteomes" id="UP000674318"/>
    </source>
</evidence>